<dbReference type="InterPro" id="IPR002347">
    <property type="entry name" value="SDR_fam"/>
</dbReference>
<gene>
    <name evidence="4" type="ORF">FOZ76_15125</name>
</gene>
<dbReference type="GO" id="GO:0016616">
    <property type="term" value="F:oxidoreductase activity, acting on the CH-OH group of donors, NAD or NADP as acceptor"/>
    <property type="evidence" value="ECO:0007669"/>
    <property type="project" value="TreeGrafter"/>
</dbReference>
<dbReference type="AlphaFoldDB" id="A0A556AIP3"/>
<evidence type="ECO:0000256" key="2">
    <source>
        <dbReference type="ARBA" id="ARBA00023002"/>
    </source>
</evidence>
<dbReference type="Gene3D" id="3.40.50.720">
    <property type="entry name" value="NAD(P)-binding Rossmann-like Domain"/>
    <property type="match status" value="1"/>
</dbReference>
<dbReference type="InterPro" id="IPR020904">
    <property type="entry name" value="Sc_DH/Rdtase_CS"/>
</dbReference>
<evidence type="ECO:0000313" key="5">
    <source>
        <dbReference type="Proteomes" id="UP000318405"/>
    </source>
</evidence>
<evidence type="ECO:0000256" key="1">
    <source>
        <dbReference type="ARBA" id="ARBA00006484"/>
    </source>
</evidence>
<evidence type="ECO:0000313" key="4">
    <source>
        <dbReference type="EMBL" id="TSH92740.1"/>
    </source>
</evidence>
<evidence type="ECO:0000259" key="3">
    <source>
        <dbReference type="SMART" id="SM00822"/>
    </source>
</evidence>
<dbReference type="SUPFAM" id="SSF51735">
    <property type="entry name" value="NAD(P)-binding Rossmann-fold domains"/>
    <property type="match status" value="1"/>
</dbReference>
<feature type="domain" description="Ketoreductase" evidence="3">
    <location>
        <begin position="5"/>
        <end position="182"/>
    </location>
</feature>
<dbReference type="Proteomes" id="UP000318405">
    <property type="component" value="Unassembled WGS sequence"/>
</dbReference>
<dbReference type="InterPro" id="IPR057326">
    <property type="entry name" value="KR_dom"/>
</dbReference>
<dbReference type="EMBL" id="VLTJ01000029">
    <property type="protein sequence ID" value="TSH92740.1"/>
    <property type="molecule type" value="Genomic_DNA"/>
</dbReference>
<dbReference type="RefSeq" id="WP_143949106.1">
    <property type="nucleotide sequence ID" value="NZ_BAABMB010000001.1"/>
</dbReference>
<dbReference type="PROSITE" id="PS00061">
    <property type="entry name" value="ADH_SHORT"/>
    <property type="match status" value="1"/>
</dbReference>
<dbReference type="SMART" id="SM00822">
    <property type="entry name" value="PKS_KR"/>
    <property type="match status" value="1"/>
</dbReference>
<accession>A0A556AIP3</accession>
<protein>
    <submittedName>
        <fullName evidence="4">SDR family oxidoreductase</fullName>
    </submittedName>
</protein>
<dbReference type="PANTHER" id="PTHR42760:SF115">
    <property type="entry name" value="3-OXOACYL-[ACYL-CARRIER-PROTEIN] REDUCTASE FABG"/>
    <property type="match status" value="1"/>
</dbReference>
<dbReference type="Pfam" id="PF13561">
    <property type="entry name" value="adh_short_C2"/>
    <property type="match status" value="1"/>
</dbReference>
<comment type="similarity">
    <text evidence="1">Belongs to the short-chain dehydrogenases/reductases (SDR) family.</text>
</comment>
<name>A0A556AIP3_9BURK</name>
<dbReference type="InterPro" id="IPR036291">
    <property type="entry name" value="NAD(P)-bd_dom_sf"/>
</dbReference>
<keyword evidence="5" id="KW-1185">Reference proteome</keyword>
<reference evidence="4 5" key="1">
    <citation type="submission" date="2019-07" db="EMBL/GenBank/DDBJ databases">
        <title>Qingshengfaniella alkalisoli gen. nov., sp. nov., isolated from saline soil.</title>
        <authorList>
            <person name="Xu L."/>
            <person name="Huang X.-X."/>
            <person name="Sun J.-Q."/>
        </authorList>
    </citation>
    <scope>NUCLEOTIDE SEQUENCE [LARGE SCALE GENOMIC DNA]</scope>
    <source>
        <strain evidence="4 5">DSM 27279</strain>
    </source>
</reference>
<dbReference type="OrthoDB" id="9803333at2"/>
<proteinExistence type="inferred from homology"/>
<dbReference type="PANTHER" id="PTHR42760">
    <property type="entry name" value="SHORT-CHAIN DEHYDROGENASES/REDUCTASES FAMILY MEMBER"/>
    <property type="match status" value="1"/>
</dbReference>
<keyword evidence="2" id="KW-0560">Oxidoreductase</keyword>
<dbReference type="PRINTS" id="PR00080">
    <property type="entry name" value="SDRFAMILY"/>
</dbReference>
<organism evidence="4 5">
    <name type="scientific">Verticiella sediminum</name>
    <dbReference type="NCBI Taxonomy" id="1247510"/>
    <lineage>
        <taxon>Bacteria</taxon>
        <taxon>Pseudomonadati</taxon>
        <taxon>Pseudomonadota</taxon>
        <taxon>Betaproteobacteria</taxon>
        <taxon>Burkholderiales</taxon>
        <taxon>Alcaligenaceae</taxon>
        <taxon>Verticiella</taxon>
    </lineage>
</organism>
<dbReference type="PRINTS" id="PR00081">
    <property type="entry name" value="GDHRDH"/>
</dbReference>
<dbReference type="CDD" id="cd05233">
    <property type="entry name" value="SDR_c"/>
    <property type="match status" value="1"/>
</dbReference>
<sequence>MEKHRTIVVTGASRGIGAEIAGELARRGHAVACLSRSGSPPDVHDAVGLADLFFCLRCDVSREDDLRAAFGQVAERFGGIDGLVNNAGIHRDGASRAFPTAEFETVLRINAVSVFAACREVYPYLVQSGDGLIVNIGSFFERLGAKGSTAYCAAKAAVGAITRCLAAEWGRKGISVLNVAPGYIETDINRDYLSDPEHGQKVRSRTFTGRPGTPDEIARLVAALFTERIGFLTGESIYVDGGHSISL</sequence>
<comment type="caution">
    <text evidence="4">The sequence shown here is derived from an EMBL/GenBank/DDBJ whole genome shotgun (WGS) entry which is preliminary data.</text>
</comment>
<dbReference type="FunFam" id="3.40.50.720:FF:000084">
    <property type="entry name" value="Short-chain dehydrogenase reductase"/>
    <property type="match status" value="1"/>
</dbReference>